<feature type="domain" description="Acyl-CoA dehydrogenase/oxidase C-terminal" evidence="6">
    <location>
        <begin position="239"/>
        <end position="370"/>
    </location>
</feature>
<proteinExistence type="inferred from homology"/>
<evidence type="ECO:0000259" key="8">
    <source>
        <dbReference type="Pfam" id="PF02771"/>
    </source>
</evidence>
<dbReference type="STRING" id="994479.GCA_000194155_05427"/>
<dbReference type="InterPro" id="IPR006091">
    <property type="entry name" value="Acyl-CoA_Oxase/DH_mid-dom"/>
</dbReference>
<accession>A0A2N3Y048</accession>
<dbReference type="RefSeq" id="WP_010311281.1">
    <property type="nucleotide sequence ID" value="NZ_CP061007.1"/>
</dbReference>
<dbReference type="PIRSF" id="PIRSF016578">
    <property type="entry name" value="HsaA"/>
    <property type="match status" value="1"/>
</dbReference>
<dbReference type="AlphaFoldDB" id="A0A2N3Y048"/>
<keyword evidence="10" id="KW-1185">Reference proteome</keyword>
<reference evidence="9" key="1">
    <citation type="submission" date="2017-12" db="EMBL/GenBank/DDBJ databases">
        <title>Sequencing the genomes of 1000 Actinobacteria strains.</title>
        <authorList>
            <person name="Klenk H.-P."/>
        </authorList>
    </citation>
    <scope>NUCLEOTIDE SEQUENCE [LARGE SCALE GENOMIC DNA]</scope>
    <source>
        <strain evidence="9">DSM 44228</strain>
    </source>
</reference>
<dbReference type="Gene3D" id="1.10.540.10">
    <property type="entry name" value="Acyl-CoA dehydrogenase/oxidase, N-terminal domain"/>
    <property type="match status" value="1"/>
</dbReference>
<evidence type="ECO:0000259" key="7">
    <source>
        <dbReference type="Pfam" id="PF02770"/>
    </source>
</evidence>
<dbReference type="InterPro" id="IPR036250">
    <property type="entry name" value="AcylCo_DH-like_C"/>
</dbReference>
<keyword evidence="4 5" id="KW-0274">FAD</keyword>
<evidence type="ECO:0000256" key="4">
    <source>
        <dbReference type="ARBA" id="ARBA00022827"/>
    </source>
</evidence>
<dbReference type="Pfam" id="PF02770">
    <property type="entry name" value="Acyl-CoA_dh_M"/>
    <property type="match status" value="1"/>
</dbReference>
<dbReference type="Pfam" id="PF02771">
    <property type="entry name" value="Acyl-CoA_dh_N"/>
    <property type="match status" value="1"/>
</dbReference>
<dbReference type="InterPro" id="IPR013786">
    <property type="entry name" value="AcylCoA_DH/ox_N"/>
</dbReference>
<dbReference type="GO" id="GO:0003995">
    <property type="term" value="F:acyl-CoA dehydrogenase activity"/>
    <property type="evidence" value="ECO:0007669"/>
    <property type="project" value="TreeGrafter"/>
</dbReference>
<dbReference type="Proteomes" id="UP000233786">
    <property type="component" value="Unassembled WGS sequence"/>
</dbReference>
<evidence type="ECO:0000256" key="2">
    <source>
        <dbReference type="ARBA" id="ARBA00009347"/>
    </source>
</evidence>
<keyword evidence="5" id="KW-0560">Oxidoreductase</keyword>
<evidence type="ECO:0000256" key="1">
    <source>
        <dbReference type="ARBA" id="ARBA00001974"/>
    </source>
</evidence>
<dbReference type="OrthoDB" id="4010749at2"/>
<keyword evidence="3 5" id="KW-0285">Flavoprotein</keyword>
<dbReference type="Gene3D" id="1.20.140.10">
    <property type="entry name" value="Butyryl-CoA Dehydrogenase, subunit A, domain 3"/>
    <property type="match status" value="1"/>
</dbReference>
<dbReference type="EMBL" id="PJNB01000001">
    <property type="protein sequence ID" value="PKW16289.1"/>
    <property type="molecule type" value="Genomic_DNA"/>
</dbReference>
<dbReference type="Pfam" id="PF00441">
    <property type="entry name" value="Acyl-CoA_dh_1"/>
    <property type="match status" value="1"/>
</dbReference>
<protein>
    <submittedName>
        <fullName evidence="9">Alkylation response protein AidB-like acyl-CoA dehydrogenase</fullName>
    </submittedName>
</protein>
<comment type="similarity">
    <text evidence="2 5">Belongs to the acyl-CoA dehydrogenase family.</text>
</comment>
<dbReference type="InterPro" id="IPR037069">
    <property type="entry name" value="AcylCoA_DH/ox_N_sf"/>
</dbReference>
<evidence type="ECO:0000256" key="5">
    <source>
        <dbReference type="RuleBase" id="RU362125"/>
    </source>
</evidence>
<feature type="domain" description="Acyl-CoA oxidase/dehydrogenase middle" evidence="7">
    <location>
        <begin position="121"/>
        <end position="212"/>
    </location>
</feature>
<dbReference type="Gene3D" id="2.40.110.10">
    <property type="entry name" value="Butyryl-CoA Dehydrogenase, subunit A, domain 2"/>
    <property type="match status" value="1"/>
</dbReference>
<dbReference type="GO" id="GO:0050660">
    <property type="term" value="F:flavin adenine dinucleotide binding"/>
    <property type="evidence" value="ECO:0007669"/>
    <property type="project" value="InterPro"/>
</dbReference>
<name>A0A2N3Y048_SACSN</name>
<feature type="domain" description="Acyl-CoA dehydrogenase/oxidase N-terminal" evidence="8">
    <location>
        <begin position="8"/>
        <end position="117"/>
    </location>
</feature>
<organism evidence="9 10">
    <name type="scientific">Saccharopolyspora spinosa</name>
    <dbReference type="NCBI Taxonomy" id="60894"/>
    <lineage>
        <taxon>Bacteria</taxon>
        <taxon>Bacillati</taxon>
        <taxon>Actinomycetota</taxon>
        <taxon>Actinomycetes</taxon>
        <taxon>Pseudonocardiales</taxon>
        <taxon>Pseudonocardiaceae</taxon>
        <taxon>Saccharopolyspora</taxon>
    </lineage>
</organism>
<evidence type="ECO:0000256" key="3">
    <source>
        <dbReference type="ARBA" id="ARBA00022630"/>
    </source>
</evidence>
<dbReference type="PANTHER" id="PTHR43884">
    <property type="entry name" value="ACYL-COA DEHYDROGENASE"/>
    <property type="match status" value="1"/>
</dbReference>
<comment type="cofactor">
    <cofactor evidence="1 5">
        <name>FAD</name>
        <dbReference type="ChEBI" id="CHEBI:57692"/>
    </cofactor>
</comment>
<sequence>MGFSLDDRRSLIDDLDRRFSNGIADRAAAADADGCLPPENWRDVIDSGYLRVFHPAEIGGLGADGVTQAMAMETLARACPNTYWSATMSALVGGKLIHTYGNLADHRRLLDPLLSGERLACFAVVERTSGSDAGTYVTTARRDGDGYVLSGEKTRVANATDADLAVVMARLNGVENGWCFAFVDLRQERVRTYPMPGMGLRAMSWGGLVFDEARVDARDVVPVRLDEYPKGVSWGWLFMSIAAIAIAESALEASIEHAGTQIAFGRPLAHMEGVQAALAEMRTEIDAARLLAHRCAWHRGEGRLVLELVGMLKAYASEMAVRVTQHAVQIHGSWGLTPGHKVERLYRDAPMNVIGGFASNRLRELVAQELGLSVTYQEFDWLSPTGLARDSGEHLATSLVTE</sequence>
<comment type="caution">
    <text evidence="9">The sequence shown here is derived from an EMBL/GenBank/DDBJ whole genome shotgun (WGS) entry which is preliminary data.</text>
</comment>
<dbReference type="PANTHER" id="PTHR43884:SF40">
    <property type="entry name" value="ACYL-COA DEHYDROGENASE"/>
    <property type="match status" value="1"/>
</dbReference>
<dbReference type="SUPFAM" id="SSF56645">
    <property type="entry name" value="Acyl-CoA dehydrogenase NM domain-like"/>
    <property type="match status" value="1"/>
</dbReference>
<gene>
    <name evidence="9" type="ORF">A8926_4106</name>
</gene>
<evidence type="ECO:0000259" key="6">
    <source>
        <dbReference type="Pfam" id="PF00441"/>
    </source>
</evidence>
<evidence type="ECO:0000313" key="10">
    <source>
        <dbReference type="Proteomes" id="UP000233786"/>
    </source>
</evidence>
<dbReference type="InterPro" id="IPR009075">
    <property type="entry name" value="AcylCo_DH/oxidase_C"/>
</dbReference>
<dbReference type="InterPro" id="IPR046373">
    <property type="entry name" value="Acyl-CoA_Oxase/DH_mid-dom_sf"/>
</dbReference>
<dbReference type="InterPro" id="IPR009100">
    <property type="entry name" value="AcylCoA_DH/oxidase_NM_dom_sf"/>
</dbReference>
<evidence type="ECO:0000313" key="9">
    <source>
        <dbReference type="EMBL" id="PKW16289.1"/>
    </source>
</evidence>
<dbReference type="SUPFAM" id="SSF47203">
    <property type="entry name" value="Acyl-CoA dehydrogenase C-terminal domain-like"/>
    <property type="match status" value="1"/>
</dbReference>